<dbReference type="InterPro" id="IPR009000">
    <property type="entry name" value="Transl_B-barrel_sf"/>
</dbReference>
<dbReference type="Pfam" id="PF01782">
    <property type="entry name" value="RimM"/>
    <property type="match status" value="1"/>
</dbReference>
<keyword evidence="4 5" id="KW-0143">Chaperone</keyword>
<dbReference type="Pfam" id="PF24986">
    <property type="entry name" value="PRC_RimM"/>
    <property type="match status" value="1"/>
</dbReference>
<dbReference type="InterPro" id="IPR056792">
    <property type="entry name" value="PRC_RimM"/>
</dbReference>
<name>H0UK32_9BACT</name>
<keyword evidence="3 5" id="KW-0698">rRNA processing</keyword>
<accession>H0UK32</accession>
<reference evidence="8 9" key="1">
    <citation type="submission" date="2011-11" db="EMBL/GenBank/DDBJ databases">
        <title>The Noncontiguous Finished genome of Jonquetella anthropi DSM 22815.</title>
        <authorList>
            <consortium name="US DOE Joint Genome Institute (JGI-PGF)"/>
            <person name="Lucas S."/>
            <person name="Copeland A."/>
            <person name="Lapidus A."/>
            <person name="Glavina del Rio T."/>
            <person name="Dalin E."/>
            <person name="Tice H."/>
            <person name="Bruce D."/>
            <person name="Goodwin L."/>
            <person name="Pitluck S."/>
            <person name="Peters L."/>
            <person name="Mikhailova N."/>
            <person name="Held B."/>
            <person name="Kyrpides N."/>
            <person name="Mavromatis K."/>
            <person name="Ivanova N."/>
            <person name="Markowitz V."/>
            <person name="Cheng J.-F."/>
            <person name="Hugenholtz P."/>
            <person name="Woyke T."/>
            <person name="Wu D."/>
            <person name="Gronow S."/>
            <person name="Wellnitz S."/>
            <person name="Brambilla E."/>
            <person name="Klenk H.-P."/>
            <person name="Eisen J.A."/>
        </authorList>
    </citation>
    <scope>NUCLEOTIDE SEQUENCE [LARGE SCALE GENOMIC DNA]</scope>
    <source>
        <strain evidence="8 9">DSM 22815</strain>
    </source>
</reference>
<feature type="domain" description="Ribosome maturation factor RimM PRC barrel" evidence="7">
    <location>
        <begin position="104"/>
        <end position="169"/>
    </location>
</feature>
<dbReference type="SUPFAM" id="SSF50447">
    <property type="entry name" value="Translation proteins"/>
    <property type="match status" value="1"/>
</dbReference>
<dbReference type="STRING" id="885272.JonanDRAFT_0647"/>
<dbReference type="Gene3D" id="2.40.30.60">
    <property type="entry name" value="RimM"/>
    <property type="match status" value="1"/>
</dbReference>
<dbReference type="SUPFAM" id="SSF50346">
    <property type="entry name" value="PRC-barrel domain"/>
    <property type="match status" value="1"/>
</dbReference>
<dbReference type="GO" id="GO:0005840">
    <property type="term" value="C:ribosome"/>
    <property type="evidence" value="ECO:0007669"/>
    <property type="project" value="InterPro"/>
</dbReference>
<comment type="subunit">
    <text evidence="5">Binds ribosomal protein uS19.</text>
</comment>
<dbReference type="AlphaFoldDB" id="H0UK32"/>
<keyword evidence="1 5" id="KW-0963">Cytoplasm</keyword>
<dbReference type="Gene3D" id="2.30.30.240">
    <property type="entry name" value="PRC-barrel domain"/>
    <property type="match status" value="1"/>
</dbReference>
<evidence type="ECO:0000256" key="5">
    <source>
        <dbReference type="HAMAP-Rule" id="MF_00014"/>
    </source>
</evidence>
<comment type="similarity">
    <text evidence="5">Belongs to the RimM family.</text>
</comment>
<dbReference type="InterPro" id="IPR011961">
    <property type="entry name" value="RimM"/>
</dbReference>
<comment type="subcellular location">
    <subcellularLocation>
        <location evidence="5">Cytoplasm</location>
    </subcellularLocation>
</comment>
<evidence type="ECO:0000256" key="1">
    <source>
        <dbReference type="ARBA" id="ARBA00022490"/>
    </source>
</evidence>
<dbReference type="GO" id="GO:0042274">
    <property type="term" value="P:ribosomal small subunit biogenesis"/>
    <property type="evidence" value="ECO:0007669"/>
    <property type="project" value="UniProtKB-UniRule"/>
</dbReference>
<dbReference type="Proteomes" id="UP000003806">
    <property type="component" value="Chromosome"/>
</dbReference>
<dbReference type="RefSeq" id="WP_008522767.1">
    <property type="nucleotide sequence ID" value="NZ_CM001376.1"/>
</dbReference>
<dbReference type="InterPro" id="IPR002676">
    <property type="entry name" value="RimM_N"/>
</dbReference>
<dbReference type="HOGENOM" id="CLU_077636_3_2_0"/>
<evidence type="ECO:0000256" key="4">
    <source>
        <dbReference type="ARBA" id="ARBA00023186"/>
    </source>
</evidence>
<evidence type="ECO:0000259" key="7">
    <source>
        <dbReference type="Pfam" id="PF24986"/>
    </source>
</evidence>
<organism evidence="8 9">
    <name type="scientific">Jonquetella anthropi DSM 22815</name>
    <dbReference type="NCBI Taxonomy" id="885272"/>
    <lineage>
        <taxon>Bacteria</taxon>
        <taxon>Thermotogati</taxon>
        <taxon>Synergistota</taxon>
        <taxon>Synergistia</taxon>
        <taxon>Synergistales</taxon>
        <taxon>Dethiosulfovibrionaceae</taxon>
        <taxon>Jonquetella</taxon>
    </lineage>
</organism>
<dbReference type="GO" id="GO:0005737">
    <property type="term" value="C:cytoplasm"/>
    <property type="evidence" value="ECO:0007669"/>
    <property type="project" value="UniProtKB-SubCell"/>
</dbReference>
<protein>
    <recommendedName>
        <fullName evidence="5">Ribosome maturation factor RimM</fullName>
    </recommendedName>
</protein>
<dbReference type="NCBIfam" id="TIGR02273">
    <property type="entry name" value="16S_RimM"/>
    <property type="match status" value="1"/>
</dbReference>
<feature type="domain" description="RimM N-terminal" evidence="6">
    <location>
        <begin position="6"/>
        <end position="90"/>
    </location>
</feature>
<evidence type="ECO:0000313" key="8">
    <source>
        <dbReference type="EMBL" id="EHM13042.1"/>
    </source>
</evidence>
<evidence type="ECO:0000313" key="9">
    <source>
        <dbReference type="Proteomes" id="UP000003806"/>
    </source>
</evidence>
<dbReference type="PANTHER" id="PTHR33692:SF1">
    <property type="entry name" value="RIBOSOME MATURATION FACTOR RIMM"/>
    <property type="match status" value="1"/>
</dbReference>
<dbReference type="InterPro" id="IPR011033">
    <property type="entry name" value="PRC_barrel-like_sf"/>
</dbReference>
<keyword evidence="2 5" id="KW-0690">Ribosome biogenesis</keyword>
<dbReference type="GO" id="GO:0006364">
    <property type="term" value="P:rRNA processing"/>
    <property type="evidence" value="ECO:0007669"/>
    <property type="project" value="UniProtKB-UniRule"/>
</dbReference>
<dbReference type="InterPro" id="IPR036976">
    <property type="entry name" value="RimM_N_sf"/>
</dbReference>
<proteinExistence type="inferred from homology"/>
<comment type="function">
    <text evidence="5">An accessory protein needed during the final step in the assembly of 30S ribosomal subunit, possibly for assembly of the head region. Essential for efficient processing of 16S rRNA. May be needed both before and after RbfA during the maturation of 16S rRNA. It has affinity for free ribosomal 30S subunits but not for 70S ribosomes.</text>
</comment>
<keyword evidence="9" id="KW-1185">Reference proteome</keyword>
<evidence type="ECO:0000256" key="2">
    <source>
        <dbReference type="ARBA" id="ARBA00022517"/>
    </source>
</evidence>
<gene>
    <name evidence="5" type="primary">rimM</name>
    <name evidence="8" type="ORF">JonanDRAFT_0647</name>
</gene>
<dbReference type="eggNOG" id="COG0806">
    <property type="taxonomic scope" value="Bacteria"/>
</dbReference>
<comment type="domain">
    <text evidence="5">The PRC barrel domain binds ribosomal protein uS19.</text>
</comment>
<evidence type="ECO:0000259" key="6">
    <source>
        <dbReference type="Pfam" id="PF01782"/>
    </source>
</evidence>
<dbReference type="HAMAP" id="MF_00014">
    <property type="entry name" value="Ribosome_mat_RimM"/>
    <property type="match status" value="1"/>
</dbReference>
<dbReference type="EMBL" id="CM001376">
    <property type="protein sequence ID" value="EHM13042.1"/>
    <property type="molecule type" value="Genomic_DNA"/>
</dbReference>
<evidence type="ECO:0000256" key="3">
    <source>
        <dbReference type="ARBA" id="ARBA00022552"/>
    </source>
</evidence>
<sequence length="172" mass="19128">MEDRVVIAKVVGPHGVKGAVRVAPLTDFPERFETMTRVRFYRDGEEVGQYPLKSVGELRSKGQIILELGGLSDAAEAEALRGCFICVPPDEMVPLPEGQYWIRDLVGLQAKDETGEVLGVVRDVLTTGASDIFEIEGLDGKKHLVPFVDQFIRQVSLDRRELVISMMEGLWD</sequence>
<dbReference type="GO" id="GO:0043022">
    <property type="term" value="F:ribosome binding"/>
    <property type="evidence" value="ECO:0007669"/>
    <property type="project" value="InterPro"/>
</dbReference>
<dbReference type="PANTHER" id="PTHR33692">
    <property type="entry name" value="RIBOSOME MATURATION FACTOR RIMM"/>
    <property type="match status" value="1"/>
</dbReference>
<dbReference type="OrthoDB" id="9810331at2"/>